<keyword evidence="3" id="KW-0732">Signal</keyword>
<evidence type="ECO:0000313" key="7">
    <source>
        <dbReference type="Proteomes" id="UP000283509"/>
    </source>
</evidence>
<protein>
    <recommendedName>
        <fullName evidence="8">Chitin-binding type-2 domain-containing protein</fullName>
    </recommendedName>
</protein>
<dbReference type="SUPFAM" id="SSF57625">
    <property type="entry name" value="Invertebrate chitin-binding proteins"/>
    <property type="match status" value="1"/>
</dbReference>
<evidence type="ECO:0000313" key="6">
    <source>
        <dbReference type="EMBL" id="ROT83210.1"/>
    </source>
</evidence>
<feature type="domain" description="ShKT" evidence="5">
    <location>
        <begin position="91"/>
        <end position="131"/>
    </location>
</feature>
<evidence type="ECO:0000259" key="4">
    <source>
        <dbReference type="PROSITE" id="PS50940"/>
    </source>
</evidence>
<feature type="domain" description="Chitin-binding type-2" evidence="4">
    <location>
        <begin position="32"/>
        <end position="78"/>
    </location>
</feature>
<evidence type="ECO:0000256" key="3">
    <source>
        <dbReference type="SAM" id="SignalP"/>
    </source>
</evidence>
<keyword evidence="7" id="KW-1185">Reference proteome</keyword>
<dbReference type="InterPro" id="IPR003582">
    <property type="entry name" value="ShKT_dom"/>
</dbReference>
<feature type="compositionally biased region" description="Basic and acidic residues" evidence="2">
    <location>
        <begin position="157"/>
        <end position="175"/>
    </location>
</feature>
<dbReference type="SMART" id="SM00494">
    <property type="entry name" value="ChtBD2"/>
    <property type="match status" value="1"/>
</dbReference>
<dbReference type="OrthoDB" id="6020543at2759"/>
<reference evidence="6 7" key="2">
    <citation type="submission" date="2019-01" db="EMBL/GenBank/DDBJ databases">
        <title>The decoding of complex shrimp genome reveals the adaptation for benthos swimmer, frequently molting mechanism and breeding impact on genome.</title>
        <authorList>
            <person name="Sun Y."/>
            <person name="Gao Y."/>
            <person name="Yu Y."/>
        </authorList>
    </citation>
    <scope>NUCLEOTIDE SEQUENCE [LARGE SCALE GENOMIC DNA]</scope>
    <source>
        <tissue evidence="6">Muscle</tissue>
    </source>
</reference>
<evidence type="ECO:0008006" key="8">
    <source>
        <dbReference type="Google" id="ProtNLM"/>
    </source>
</evidence>
<organism evidence="6 7">
    <name type="scientific">Penaeus vannamei</name>
    <name type="common">Whiteleg shrimp</name>
    <name type="synonym">Litopenaeus vannamei</name>
    <dbReference type="NCBI Taxonomy" id="6689"/>
    <lineage>
        <taxon>Eukaryota</taxon>
        <taxon>Metazoa</taxon>
        <taxon>Ecdysozoa</taxon>
        <taxon>Arthropoda</taxon>
        <taxon>Crustacea</taxon>
        <taxon>Multicrustacea</taxon>
        <taxon>Malacostraca</taxon>
        <taxon>Eumalacostraca</taxon>
        <taxon>Eucarida</taxon>
        <taxon>Decapoda</taxon>
        <taxon>Dendrobranchiata</taxon>
        <taxon>Penaeoidea</taxon>
        <taxon>Penaeidae</taxon>
        <taxon>Penaeus</taxon>
    </lineage>
</organism>
<dbReference type="Proteomes" id="UP000283509">
    <property type="component" value="Unassembled WGS sequence"/>
</dbReference>
<feature type="region of interest" description="Disordered" evidence="2">
    <location>
        <begin position="143"/>
        <end position="229"/>
    </location>
</feature>
<dbReference type="EMBL" id="QCYY01000718">
    <property type="protein sequence ID" value="ROT83210.1"/>
    <property type="molecule type" value="Genomic_DNA"/>
</dbReference>
<accession>A0A423U3D8</accession>
<dbReference type="GO" id="GO:0005576">
    <property type="term" value="C:extracellular region"/>
    <property type="evidence" value="ECO:0007669"/>
    <property type="project" value="InterPro"/>
</dbReference>
<dbReference type="PROSITE" id="PS50940">
    <property type="entry name" value="CHIT_BIND_II"/>
    <property type="match status" value="1"/>
</dbReference>
<evidence type="ECO:0000256" key="1">
    <source>
        <dbReference type="PROSITE-ProRule" id="PRU01005"/>
    </source>
</evidence>
<feature type="compositionally biased region" description="Pro residues" evidence="2">
    <location>
        <begin position="197"/>
        <end position="229"/>
    </location>
</feature>
<evidence type="ECO:0000256" key="2">
    <source>
        <dbReference type="SAM" id="MobiDB-lite"/>
    </source>
</evidence>
<feature type="signal peptide" evidence="3">
    <location>
        <begin position="1"/>
        <end position="20"/>
    </location>
</feature>
<dbReference type="AlphaFoldDB" id="A0A423U3D8"/>
<comment type="caution">
    <text evidence="1">Lacks conserved residue(s) required for the propagation of feature annotation.</text>
</comment>
<feature type="chain" id="PRO_5019046121" description="Chitin-binding type-2 domain-containing protein" evidence="3">
    <location>
        <begin position="21"/>
        <end position="229"/>
    </location>
</feature>
<dbReference type="InterPro" id="IPR036508">
    <property type="entry name" value="Chitin-bd_dom_sf"/>
</dbReference>
<name>A0A423U3D8_PENVA</name>
<comment type="caution">
    <text evidence="6">The sequence shown here is derived from an EMBL/GenBank/DDBJ whole genome shotgun (WGS) entry which is preliminary data.</text>
</comment>
<dbReference type="Pfam" id="PF01549">
    <property type="entry name" value="ShK"/>
    <property type="match status" value="1"/>
</dbReference>
<dbReference type="PROSITE" id="PS51670">
    <property type="entry name" value="SHKT"/>
    <property type="match status" value="1"/>
</dbReference>
<proteinExistence type="predicted"/>
<sequence length="229" mass="24547">MAGVKCLLVLAALALASASARPSTECSCDGCLYPSMSDCSAYWECQGGRAVEHRCGAGYRFNPDTSRCEHAIRVECSTSVRLMGDFASETCVDRRVSCPVYAAAGGCECRGDDCDWPAYVVSSCPKSCDMCGAQSKFKPWWIDSSEDSSEEGGWKPWWKDSSEEGGWKPWWKDSSEENGSSEGNGSGENGSSEETEAPPPPTAAPTTRPPPPTAAPTTRPPPTHSRPNN</sequence>
<reference evidence="6 7" key="1">
    <citation type="submission" date="2018-04" db="EMBL/GenBank/DDBJ databases">
        <authorList>
            <person name="Zhang X."/>
            <person name="Yuan J."/>
            <person name="Li F."/>
            <person name="Xiang J."/>
        </authorList>
    </citation>
    <scope>NUCLEOTIDE SEQUENCE [LARGE SCALE GENOMIC DNA]</scope>
    <source>
        <tissue evidence="6">Muscle</tissue>
    </source>
</reference>
<dbReference type="GO" id="GO:0008061">
    <property type="term" value="F:chitin binding"/>
    <property type="evidence" value="ECO:0007669"/>
    <property type="project" value="InterPro"/>
</dbReference>
<gene>
    <name evidence="6" type="ORF">C7M84_023615</name>
</gene>
<dbReference type="Pfam" id="PF01607">
    <property type="entry name" value="CBM_14"/>
    <property type="match status" value="1"/>
</dbReference>
<dbReference type="InterPro" id="IPR002557">
    <property type="entry name" value="Chitin-bd_dom"/>
</dbReference>
<dbReference type="Gene3D" id="2.170.140.10">
    <property type="entry name" value="Chitin binding domain"/>
    <property type="match status" value="1"/>
</dbReference>
<evidence type="ECO:0000259" key="5">
    <source>
        <dbReference type="PROSITE" id="PS51670"/>
    </source>
</evidence>